<dbReference type="PROSITE" id="PS51257">
    <property type="entry name" value="PROKAR_LIPOPROTEIN"/>
    <property type="match status" value="1"/>
</dbReference>
<gene>
    <name evidence="2" type="ORF">GCM10011608_45210</name>
</gene>
<protein>
    <recommendedName>
        <fullName evidence="4">Lipoprotein</fullName>
    </recommendedName>
</protein>
<evidence type="ECO:0008006" key="4">
    <source>
        <dbReference type="Google" id="ProtNLM"/>
    </source>
</evidence>
<sequence>MRPHQRTSWHHVASAAVLAAALALAACTGRGPGSAQGKDDPLQTKAIADVTALAQDRSQAIADIVGSPLGNWRTNTSPCLGQRGEIADDGRWTLKGFAGLPVAPADQISTLHQVRDM</sequence>
<accession>A0A917U3D9</accession>
<dbReference type="EMBL" id="BMNB01000024">
    <property type="protein sequence ID" value="GGM55325.1"/>
    <property type="molecule type" value="Genomic_DNA"/>
</dbReference>
<organism evidence="2 3">
    <name type="scientific">Micromonospora sonchi</name>
    <dbReference type="NCBI Taxonomy" id="1763543"/>
    <lineage>
        <taxon>Bacteria</taxon>
        <taxon>Bacillati</taxon>
        <taxon>Actinomycetota</taxon>
        <taxon>Actinomycetes</taxon>
        <taxon>Micromonosporales</taxon>
        <taxon>Micromonosporaceae</taxon>
        <taxon>Micromonospora</taxon>
    </lineage>
</organism>
<proteinExistence type="predicted"/>
<reference evidence="2" key="1">
    <citation type="journal article" date="2014" name="Int. J. Syst. Evol. Microbiol.">
        <title>Complete genome sequence of Corynebacterium casei LMG S-19264T (=DSM 44701T), isolated from a smear-ripened cheese.</title>
        <authorList>
            <consortium name="US DOE Joint Genome Institute (JGI-PGF)"/>
            <person name="Walter F."/>
            <person name="Albersmeier A."/>
            <person name="Kalinowski J."/>
            <person name="Ruckert C."/>
        </authorList>
    </citation>
    <scope>NUCLEOTIDE SEQUENCE</scope>
    <source>
        <strain evidence="2">CGMCC 4.7312</strain>
    </source>
</reference>
<dbReference type="Proteomes" id="UP000608890">
    <property type="component" value="Unassembled WGS sequence"/>
</dbReference>
<keyword evidence="1" id="KW-0732">Signal</keyword>
<evidence type="ECO:0000313" key="2">
    <source>
        <dbReference type="EMBL" id="GGM55325.1"/>
    </source>
</evidence>
<feature type="signal peptide" evidence="1">
    <location>
        <begin position="1"/>
        <end position="25"/>
    </location>
</feature>
<dbReference type="AlphaFoldDB" id="A0A917U3D9"/>
<feature type="chain" id="PRO_5039161802" description="Lipoprotein" evidence="1">
    <location>
        <begin position="26"/>
        <end position="117"/>
    </location>
</feature>
<reference evidence="2" key="2">
    <citation type="submission" date="2020-09" db="EMBL/GenBank/DDBJ databases">
        <authorList>
            <person name="Sun Q."/>
            <person name="Zhou Y."/>
        </authorList>
    </citation>
    <scope>NUCLEOTIDE SEQUENCE</scope>
    <source>
        <strain evidence="2">CGMCC 4.7312</strain>
    </source>
</reference>
<evidence type="ECO:0000256" key="1">
    <source>
        <dbReference type="SAM" id="SignalP"/>
    </source>
</evidence>
<keyword evidence="3" id="KW-1185">Reference proteome</keyword>
<name>A0A917U3D9_9ACTN</name>
<dbReference type="RefSeq" id="WP_229706343.1">
    <property type="nucleotide sequence ID" value="NZ_BMNB01000024.1"/>
</dbReference>
<comment type="caution">
    <text evidence="2">The sequence shown here is derived from an EMBL/GenBank/DDBJ whole genome shotgun (WGS) entry which is preliminary data.</text>
</comment>
<evidence type="ECO:0000313" key="3">
    <source>
        <dbReference type="Proteomes" id="UP000608890"/>
    </source>
</evidence>